<name>A0A0K0DWS7_STRER</name>
<dbReference type="AlphaFoldDB" id="A0A0K0DWS7"/>
<reference evidence="3" key="1">
    <citation type="submission" date="2015-08" db="UniProtKB">
        <authorList>
            <consortium name="WormBaseParasite"/>
        </authorList>
    </citation>
    <scope>IDENTIFICATION</scope>
</reference>
<organism evidence="3">
    <name type="scientific">Strongyloides stercoralis</name>
    <name type="common">Threadworm</name>
    <dbReference type="NCBI Taxonomy" id="6248"/>
    <lineage>
        <taxon>Eukaryota</taxon>
        <taxon>Metazoa</taxon>
        <taxon>Ecdysozoa</taxon>
        <taxon>Nematoda</taxon>
        <taxon>Chromadorea</taxon>
        <taxon>Rhabditida</taxon>
        <taxon>Tylenchina</taxon>
        <taxon>Panagrolaimomorpha</taxon>
        <taxon>Strongyloidoidea</taxon>
        <taxon>Strongyloididae</taxon>
        <taxon>Strongyloides</taxon>
    </lineage>
</organism>
<evidence type="ECO:0000313" key="4">
    <source>
        <dbReference type="WBParaSite" id="TCONS_00006243.p1"/>
    </source>
</evidence>
<dbReference type="CDD" id="cd00882">
    <property type="entry name" value="Ras_like_GTPase"/>
    <property type="match status" value="1"/>
</dbReference>
<evidence type="ECO:0000259" key="1">
    <source>
        <dbReference type="Pfam" id="PF01926"/>
    </source>
</evidence>
<dbReference type="GO" id="GO:0005525">
    <property type="term" value="F:GTP binding"/>
    <property type="evidence" value="ECO:0007669"/>
    <property type="project" value="InterPro"/>
</dbReference>
<dbReference type="InterPro" id="IPR027417">
    <property type="entry name" value="P-loop_NTPase"/>
</dbReference>
<evidence type="ECO:0000313" key="2">
    <source>
        <dbReference type="Proteomes" id="UP000035681"/>
    </source>
</evidence>
<evidence type="ECO:0000313" key="3">
    <source>
        <dbReference type="WBParaSite" id="SSTP_0000169300.1"/>
    </source>
</evidence>
<feature type="domain" description="G" evidence="1">
    <location>
        <begin position="652"/>
        <end position="761"/>
    </location>
</feature>
<dbReference type="Gene3D" id="3.40.50.300">
    <property type="entry name" value="P-loop containing nucleotide triphosphate hydrolases"/>
    <property type="match status" value="1"/>
</dbReference>
<proteinExistence type="predicted"/>
<sequence length="878" mass="101671">MIEEKEKIDCHCHTIRILDHECICCGEKIKKGKILLFDKSKLESEIILSDTVKSQVKKFENILSSNSNLIKNEHSFNNKSYENFTKSSDINNTHTENHFIEKVVENEHVSIESFKYTTNIHESNSKLDNYDLVVKKRDSFNSNNSTKNNYLIDSKDDKDIKNVIHDNFDCRNNFKNDIKTILSFKENTEESKNVYDNLSINNETQEYNTFKSMNNNQKLYCSNKSLSPSVVSNSTLKSNKSFPVPIPPARTFNSNKTFTESVIENSNVTYLKKIEENNNNIENFNKNNYQQNQYFIKKSINEEIDNEYFESSEISKHEKNVINDAVKLNNSSQNIILEKDAFNEYKNKTIELDNLTRGVHNDVILLSKKTKLLEKLSKSLNNSTIDLSKDNHIDLKCSKENNTSLEKDLYNLDVETSNHITKSTTYYETKNNFEINDSKISSKNPKSSISSSSDFISSLKGEVLDNKEISKHLIEITEDKHNLTSELINRTKDNSEKMFNQQNYEETFSFNYKPSNNDKINNNNNLQKSNSAIYYHSTKSSLFDPVTYGEFSKDENSIKSIKDLRNINDNCSIVNDINCKDTSNSYIYGYECEKNVDKLKYWKDKLVQESVIDETYEDLTLYKPKMVSSICPITNTKKVIIGGDSKTNKCKRIILFGLPNSGKTSIVNRICNYLYGTDRSTLLRLVVKFPSELHQKQHEIITYQFNNSLLPYNFIIIDTPGCSGDDNGGQFTYKQLYHSYLKPLVNSQHFFTIDAVLVCLRLNSNCFSKTFNHQIKGLKKIINGQTDSNNILSIFTDCNDKYQINALNDFHKRQISKHHGLFLIHSKSYLNAKHGFSHLDYIRIFEQSESELFKLFMFLEFEVTPTKLVKNNRSEILV</sequence>
<dbReference type="Proteomes" id="UP000035681">
    <property type="component" value="Unplaced"/>
</dbReference>
<dbReference type="SUPFAM" id="SSF52540">
    <property type="entry name" value="P-loop containing nucleoside triphosphate hydrolases"/>
    <property type="match status" value="1"/>
</dbReference>
<accession>A0A0K0DWS7</accession>
<dbReference type="Pfam" id="PF01926">
    <property type="entry name" value="MMR_HSR1"/>
    <property type="match status" value="1"/>
</dbReference>
<dbReference type="WBParaSite" id="TCONS_00006243.p1">
    <property type="protein sequence ID" value="TCONS_00006243.p1"/>
    <property type="gene ID" value="XLOC_004410"/>
</dbReference>
<protein>
    <submittedName>
        <fullName evidence="3 4">G domain-containing protein</fullName>
    </submittedName>
</protein>
<dbReference type="WBParaSite" id="SSTP_0000169300.1">
    <property type="protein sequence ID" value="SSTP_0000169300.1"/>
    <property type="gene ID" value="SSTP_0000169300"/>
</dbReference>
<dbReference type="STRING" id="6248.A0A0K0DWS7"/>
<keyword evidence="2" id="KW-1185">Reference proteome</keyword>
<dbReference type="InterPro" id="IPR006073">
    <property type="entry name" value="GTP-bd"/>
</dbReference>